<protein>
    <submittedName>
        <fullName evidence="1">Uncharacterized protein</fullName>
    </submittedName>
</protein>
<dbReference type="AlphaFoldDB" id="A0AAP0MKI3"/>
<comment type="caution">
    <text evidence="1">The sequence shown here is derived from an EMBL/GenBank/DDBJ whole genome shotgun (WGS) entry which is preliminary data.</text>
</comment>
<sequence>MSAPRRKRKPRCIGSNAIIRDKYIVGSKRQSEIIEVVCSHKKKYKAHGGGIFISNYSAQLSSVPKFEELISSIAYSLPVNCKNDLSAKMLYGMATHILGHTNAIVAMKWS</sequence>
<evidence type="ECO:0000313" key="1">
    <source>
        <dbReference type="EMBL" id="KAK9214029.1"/>
    </source>
</evidence>
<organism evidence="1 2">
    <name type="scientific">Citrus x changshan-huyou</name>
    <dbReference type="NCBI Taxonomy" id="2935761"/>
    <lineage>
        <taxon>Eukaryota</taxon>
        <taxon>Viridiplantae</taxon>
        <taxon>Streptophyta</taxon>
        <taxon>Embryophyta</taxon>
        <taxon>Tracheophyta</taxon>
        <taxon>Spermatophyta</taxon>
        <taxon>Magnoliopsida</taxon>
        <taxon>eudicotyledons</taxon>
        <taxon>Gunneridae</taxon>
        <taxon>Pentapetalae</taxon>
        <taxon>rosids</taxon>
        <taxon>malvids</taxon>
        <taxon>Sapindales</taxon>
        <taxon>Rutaceae</taxon>
        <taxon>Aurantioideae</taxon>
        <taxon>Citrus</taxon>
    </lineage>
</organism>
<gene>
    <name evidence="1" type="ORF">WN944_006015</name>
</gene>
<evidence type="ECO:0000313" key="2">
    <source>
        <dbReference type="Proteomes" id="UP001428341"/>
    </source>
</evidence>
<dbReference type="Proteomes" id="UP001428341">
    <property type="component" value="Unassembled WGS sequence"/>
</dbReference>
<accession>A0AAP0MKI3</accession>
<name>A0AAP0MKI3_9ROSI</name>
<proteinExistence type="predicted"/>
<dbReference type="EMBL" id="JBCGBO010000003">
    <property type="protein sequence ID" value="KAK9214029.1"/>
    <property type="molecule type" value="Genomic_DNA"/>
</dbReference>
<keyword evidence="2" id="KW-1185">Reference proteome</keyword>
<reference evidence="1 2" key="1">
    <citation type="submission" date="2024-05" db="EMBL/GenBank/DDBJ databases">
        <title>Haplotype-resolved chromosome-level genome assembly of Huyou (Citrus changshanensis).</title>
        <authorList>
            <person name="Miao C."/>
            <person name="Chen W."/>
            <person name="Wu Y."/>
            <person name="Wang L."/>
            <person name="Zhao S."/>
            <person name="Grierson D."/>
            <person name="Xu C."/>
            <person name="Chen K."/>
        </authorList>
    </citation>
    <scope>NUCLEOTIDE SEQUENCE [LARGE SCALE GENOMIC DNA]</scope>
    <source>
        <strain evidence="1">01-14</strain>
        <tissue evidence="1">Leaf</tissue>
    </source>
</reference>